<dbReference type="InterPro" id="IPR051634">
    <property type="entry name" value="Extended_Synaptotagmin"/>
</dbReference>
<dbReference type="SUPFAM" id="SSF57903">
    <property type="entry name" value="FYVE/PHD zinc finger"/>
    <property type="match status" value="1"/>
</dbReference>
<keyword evidence="6" id="KW-1133">Transmembrane helix</keyword>
<dbReference type="SMART" id="SM00064">
    <property type="entry name" value="FYVE"/>
    <property type="match status" value="1"/>
</dbReference>
<dbReference type="OrthoDB" id="166134at2759"/>
<dbReference type="SMART" id="SM00239">
    <property type="entry name" value="C2"/>
    <property type="match status" value="2"/>
</dbReference>
<name>A0A7S4A238_9STRA</name>
<evidence type="ECO:0000256" key="6">
    <source>
        <dbReference type="SAM" id="Phobius"/>
    </source>
</evidence>
<reference evidence="9" key="1">
    <citation type="submission" date="2021-01" db="EMBL/GenBank/DDBJ databases">
        <authorList>
            <person name="Corre E."/>
            <person name="Pelletier E."/>
            <person name="Niang G."/>
            <person name="Scheremetjew M."/>
            <person name="Finn R."/>
            <person name="Kale V."/>
            <person name="Holt S."/>
            <person name="Cochrane G."/>
            <person name="Meng A."/>
            <person name="Brown T."/>
            <person name="Cohen L."/>
        </authorList>
    </citation>
    <scope>NUCLEOTIDE SEQUENCE</scope>
    <source>
        <strain evidence="9">CCMP1756</strain>
    </source>
</reference>
<dbReference type="PROSITE" id="PS50178">
    <property type="entry name" value="ZF_FYVE"/>
    <property type="match status" value="1"/>
</dbReference>
<feature type="domain" description="FYVE-type" evidence="8">
    <location>
        <begin position="719"/>
        <end position="780"/>
    </location>
</feature>
<evidence type="ECO:0000256" key="4">
    <source>
        <dbReference type="PROSITE-ProRule" id="PRU00091"/>
    </source>
</evidence>
<dbReference type="InterPro" id="IPR035892">
    <property type="entry name" value="C2_domain_sf"/>
</dbReference>
<dbReference type="InterPro" id="IPR000008">
    <property type="entry name" value="C2_dom"/>
</dbReference>
<keyword evidence="11" id="KW-1185">Reference proteome</keyword>
<dbReference type="Gene3D" id="2.60.40.150">
    <property type="entry name" value="C2 domain"/>
    <property type="match status" value="2"/>
</dbReference>
<dbReference type="InterPro" id="IPR011011">
    <property type="entry name" value="Znf_FYVE_PHD"/>
</dbReference>
<dbReference type="CDD" id="cd00065">
    <property type="entry name" value="FYVE_like_SF"/>
    <property type="match status" value="1"/>
</dbReference>
<evidence type="ECO:0000256" key="3">
    <source>
        <dbReference type="ARBA" id="ARBA00022833"/>
    </source>
</evidence>
<dbReference type="PANTHER" id="PTHR45761:SF1">
    <property type="entry name" value="EXTENDED SYNAPTOTAGMIN-LIKE PROTEIN 2, ISOFORM C"/>
    <property type="match status" value="1"/>
</dbReference>
<dbReference type="PROSITE" id="PS50004">
    <property type="entry name" value="C2"/>
    <property type="match status" value="2"/>
</dbReference>
<evidence type="ECO:0000256" key="5">
    <source>
        <dbReference type="SAM" id="MobiDB-lite"/>
    </source>
</evidence>
<keyword evidence="2 4" id="KW-0863">Zinc-finger</keyword>
<dbReference type="AlphaFoldDB" id="A0A7S4A238"/>
<dbReference type="InterPro" id="IPR000306">
    <property type="entry name" value="Znf_FYVE"/>
</dbReference>
<dbReference type="Gene3D" id="3.30.40.10">
    <property type="entry name" value="Zinc/RING finger domain, C3HC4 (zinc finger)"/>
    <property type="match status" value="1"/>
</dbReference>
<reference evidence="10" key="2">
    <citation type="submission" date="2021-11" db="EMBL/GenBank/DDBJ databases">
        <authorList>
            <consortium name="Genoscope - CEA"/>
            <person name="William W."/>
        </authorList>
    </citation>
    <scope>NUCLEOTIDE SEQUENCE</scope>
</reference>
<evidence type="ECO:0008006" key="12">
    <source>
        <dbReference type="Google" id="ProtNLM"/>
    </source>
</evidence>
<keyword evidence="6" id="KW-0812">Transmembrane</keyword>
<evidence type="ECO:0000259" key="8">
    <source>
        <dbReference type="PROSITE" id="PS50178"/>
    </source>
</evidence>
<dbReference type="CDD" id="cd00030">
    <property type="entry name" value="C2"/>
    <property type="match status" value="1"/>
</dbReference>
<gene>
    <name evidence="9" type="ORF">PCAL00307_LOCUS16636</name>
    <name evidence="10" type="ORF">PECAL_3P03450</name>
</gene>
<evidence type="ECO:0000259" key="7">
    <source>
        <dbReference type="PROSITE" id="PS50004"/>
    </source>
</evidence>
<dbReference type="EMBL" id="HBIW01019329">
    <property type="protein sequence ID" value="CAE0701200.1"/>
    <property type="molecule type" value="Transcribed_RNA"/>
</dbReference>
<keyword evidence="3" id="KW-0862">Zinc</keyword>
<dbReference type="SUPFAM" id="SSF49562">
    <property type="entry name" value="C2 domain (Calcium/lipid-binding domain, CaLB)"/>
    <property type="match status" value="2"/>
</dbReference>
<dbReference type="PANTHER" id="PTHR45761">
    <property type="entry name" value="EXTENDED SYNAPTOTAGMIN-LIKE PROTEIN 2, ISOFORM C"/>
    <property type="match status" value="1"/>
</dbReference>
<accession>A0A7S4A238</accession>
<keyword evidence="1" id="KW-0479">Metal-binding</keyword>
<dbReference type="Pfam" id="PF01363">
    <property type="entry name" value="FYVE"/>
    <property type="match status" value="1"/>
</dbReference>
<feature type="domain" description="C2" evidence="7">
    <location>
        <begin position="514"/>
        <end position="634"/>
    </location>
</feature>
<evidence type="ECO:0000256" key="2">
    <source>
        <dbReference type="ARBA" id="ARBA00022771"/>
    </source>
</evidence>
<evidence type="ECO:0000313" key="9">
    <source>
        <dbReference type="EMBL" id="CAE0701200.1"/>
    </source>
</evidence>
<protein>
    <recommendedName>
        <fullName evidence="12">FYVE-type domain-containing protein</fullName>
    </recommendedName>
</protein>
<dbReference type="InterPro" id="IPR013083">
    <property type="entry name" value="Znf_RING/FYVE/PHD"/>
</dbReference>
<evidence type="ECO:0000313" key="10">
    <source>
        <dbReference type="EMBL" id="CAH0370455.1"/>
    </source>
</evidence>
<evidence type="ECO:0000313" key="11">
    <source>
        <dbReference type="Proteomes" id="UP000789595"/>
    </source>
</evidence>
<proteinExistence type="predicted"/>
<dbReference type="Pfam" id="PF00168">
    <property type="entry name" value="C2"/>
    <property type="match status" value="2"/>
</dbReference>
<evidence type="ECO:0000256" key="1">
    <source>
        <dbReference type="ARBA" id="ARBA00022723"/>
    </source>
</evidence>
<dbReference type="CDD" id="cd21669">
    <property type="entry name" value="SMP_SF"/>
    <property type="match status" value="1"/>
</dbReference>
<feature type="transmembrane region" description="Helical" evidence="6">
    <location>
        <begin position="26"/>
        <end position="44"/>
    </location>
</feature>
<feature type="region of interest" description="Disordered" evidence="5">
    <location>
        <begin position="416"/>
        <end position="440"/>
    </location>
</feature>
<keyword evidence="6" id="KW-0472">Membrane</keyword>
<organism evidence="9">
    <name type="scientific">Pelagomonas calceolata</name>
    <dbReference type="NCBI Taxonomy" id="35677"/>
    <lineage>
        <taxon>Eukaryota</taxon>
        <taxon>Sar</taxon>
        <taxon>Stramenopiles</taxon>
        <taxon>Ochrophyta</taxon>
        <taxon>Pelagophyceae</taxon>
        <taxon>Pelagomonadales</taxon>
        <taxon>Pelagomonadaceae</taxon>
        <taxon>Pelagomonas</taxon>
    </lineage>
</organism>
<feature type="domain" description="C2" evidence="7">
    <location>
        <begin position="265"/>
        <end position="393"/>
    </location>
</feature>
<dbReference type="InterPro" id="IPR017455">
    <property type="entry name" value="Znf_FYVE-rel"/>
</dbReference>
<dbReference type="Proteomes" id="UP000789595">
    <property type="component" value="Unassembled WGS sequence"/>
</dbReference>
<dbReference type="EMBL" id="CAKKNE010000003">
    <property type="protein sequence ID" value="CAH0370455.1"/>
    <property type="molecule type" value="Genomic_DNA"/>
</dbReference>
<feature type="compositionally biased region" description="Basic and acidic residues" evidence="5">
    <location>
        <begin position="416"/>
        <end position="426"/>
    </location>
</feature>
<dbReference type="GO" id="GO:0008270">
    <property type="term" value="F:zinc ion binding"/>
    <property type="evidence" value="ECO:0007669"/>
    <property type="project" value="UniProtKB-KW"/>
</dbReference>
<sequence length="848" mass="95825">MYDLVLFVLGVALAEVATTTRLRDWSWHAIIITLILTIVAVAGARRASQRQRDRELDQAERKGFTRGFKAFRGAGKDELRWFDHALEVFYNRYCTDELLLANWIRLTVERSLQNRELLGGVISGVTIPRFSMGESRLVCHRTTPFRVDRPEELYLDLQLKWFSECRAKVAFELHALTGGGVFTCYITNASFEGTLRIGTTFVDQRPWAGQLHLSFVETPKVDFDIEVLKGSVTLPFDLKKVVSRALHDTMTWPTKKSLPFDEWWGPNALEFEGSKPKKPPALGVFHIEIVEAKELMKAGAGRKVGVGSADPYVRCDVDGISKRTTVIRKSQNPRWETLLHLLVPHHDARIRVKVVDDQVLGINDKLGSFEFSAKHLTAPRALVRSEQPVSRVEHSNRTLLKGREKLAAFCRSHVLRSQEETKEPSTPRRTPKRTPSREHSILKTLKRAGSGPIKLLERPTVDTPEQLALLVLNQRRARKCDDDGNIVETDVSTNEPLDVWLRLQGVKKGKLRTRLVYRDFSREESEHSFLAAVYVEVLEAAELAGHKGKKRARSAFVDIEVGRQKYQTETTKNANHPRWDEAATFFVADLETPSLRLTVKEAGVDAATNQATRLIQTAARAADYAAGAHARLSKDVVLGDLVISLSSDFGDRWLPLQNARSGRVHVVVTPLYLDRRTFPEPQKRSHALLDDDHYRRSTRAEEWRRHARANPRAALWQPKEDARACTRCNARFSDMSRWKHHCRLCLRVYCRDCCQKRTKVPTFGNKTPMYVCHDCLRRAELVKRGEARARDNAFLGGADESPAKVAVKVDEAPPPPAPGLLGRMLSRREVAAPPPAGQAPLELQAAVL</sequence>